<sequence length="284" mass="32367">MLGILIAFGIGIIGLLTLFYYQTGKKEKIVWIQVSKETSKSKTPLLNQLDKVGLRFEVFIAWWAIAITIGFIAMIALQNPAMIFIACIANYFSVKMYFFKKEREIREKAKEQLGPALQNLGAAYRITKSWVKSLETIIPTLQEPLKNEFERVYQLHTSNVLIGDAFNEMMIRMKVPEMKLFVTMAELSQTVGEGASEGVMVAGSYFQTKRLAMADLANAMLSAVKENRMLTYIFIGIVLFFRLFYEEFFVVYMNNFIGQLLLAIYIGIAICVPIVSYFIIKKEA</sequence>
<evidence type="ECO:0000256" key="1">
    <source>
        <dbReference type="SAM" id="Phobius"/>
    </source>
</evidence>
<feature type="transmembrane region" description="Helical" evidence="1">
    <location>
        <begin position="229"/>
        <end position="245"/>
    </location>
</feature>
<dbReference type="EMBL" id="CP033461">
    <property type="protein sequence ID" value="QDX91016.1"/>
    <property type="molecule type" value="Genomic_DNA"/>
</dbReference>
<feature type="transmembrane region" description="Helical" evidence="1">
    <location>
        <begin position="257"/>
        <end position="280"/>
    </location>
</feature>
<accession>A0A518V1Z3</accession>
<feature type="transmembrane region" description="Helical" evidence="1">
    <location>
        <begin position="81"/>
        <end position="98"/>
    </location>
</feature>
<dbReference type="PANTHER" id="PTHR35007:SF1">
    <property type="entry name" value="PILUS ASSEMBLY PROTEIN"/>
    <property type="match status" value="1"/>
</dbReference>
<dbReference type="PANTHER" id="PTHR35007">
    <property type="entry name" value="INTEGRAL MEMBRANE PROTEIN-RELATED"/>
    <property type="match status" value="1"/>
</dbReference>
<keyword evidence="2" id="KW-0614">Plasmid</keyword>
<reference evidence="2 3" key="1">
    <citation type="submission" date="2018-11" db="EMBL/GenBank/DDBJ databases">
        <title>Phylogenetic determinants of toxin gene distribution in genomes of Brevibacillus laterosporus.</title>
        <authorList>
            <person name="Glare T.R."/>
            <person name="Durrant A."/>
            <person name="Berry C."/>
            <person name="Palma L."/>
            <person name="Ormskirk M."/>
            <person name="Cox M.O."/>
        </authorList>
    </citation>
    <scope>NUCLEOTIDE SEQUENCE [LARGE SCALE GENOMIC DNA]</scope>
    <source>
        <strain evidence="2 3">1821L</strain>
        <plasmid evidence="2 3">p1821L01</plasmid>
    </source>
</reference>
<evidence type="ECO:0000313" key="3">
    <source>
        <dbReference type="Proteomes" id="UP000319432"/>
    </source>
</evidence>
<keyword evidence="1" id="KW-1133">Transmembrane helix</keyword>
<dbReference type="OrthoDB" id="2467317at2"/>
<geneLocation type="plasmid" evidence="2 3">
    <name>p1821L01</name>
</geneLocation>
<feature type="transmembrane region" description="Helical" evidence="1">
    <location>
        <begin position="6"/>
        <end position="23"/>
    </location>
</feature>
<keyword evidence="1" id="KW-0812">Transmembrane</keyword>
<evidence type="ECO:0008006" key="4">
    <source>
        <dbReference type="Google" id="ProtNLM"/>
    </source>
</evidence>
<feature type="transmembrane region" description="Helical" evidence="1">
    <location>
        <begin position="56"/>
        <end position="75"/>
    </location>
</feature>
<name>A0A518V1Z3_BRELA</name>
<dbReference type="Proteomes" id="UP000319432">
    <property type="component" value="Plasmid p1821L01"/>
</dbReference>
<evidence type="ECO:0000313" key="2">
    <source>
        <dbReference type="EMBL" id="QDX91016.1"/>
    </source>
</evidence>
<organism evidence="2 3">
    <name type="scientific">Brevibacillus laterosporus</name>
    <name type="common">Bacillus laterosporus</name>
    <dbReference type="NCBI Taxonomy" id="1465"/>
    <lineage>
        <taxon>Bacteria</taxon>
        <taxon>Bacillati</taxon>
        <taxon>Bacillota</taxon>
        <taxon>Bacilli</taxon>
        <taxon>Bacillales</taxon>
        <taxon>Paenibacillaceae</taxon>
        <taxon>Brevibacillus</taxon>
    </lineage>
</organism>
<proteinExistence type="predicted"/>
<dbReference type="AlphaFoldDB" id="A0A518V1Z3"/>
<protein>
    <recommendedName>
        <fullName evidence="4">Type II secretion system protein GspF domain-containing protein</fullName>
    </recommendedName>
</protein>
<keyword evidence="3" id="KW-1185">Reference proteome</keyword>
<gene>
    <name evidence="2" type="ORF">EEL30_00665</name>
</gene>
<keyword evidence="1" id="KW-0472">Membrane</keyword>